<dbReference type="SUPFAM" id="SSF53218">
    <property type="entry name" value="Molybdenum cofactor biosynthesis proteins"/>
    <property type="match status" value="1"/>
</dbReference>
<dbReference type="Gene3D" id="3.90.950.20">
    <property type="entry name" value="CinA-like"/>
    <property type="match status" value="1"/>
</dbReference>
<evidence type="ECO:0000313" key="4">
    <source>
        <dbReference type="Proteomes" id="UP000198870"/>
    </source>
</evidence>
<protein>
    <recommendedName>
        <fullName evidence="1">CinA-like protein</fullName>
    </recommendedName>
</protein>
<name>A0A1G5FWE4_9BACT</name>
<evidence type="ECO:0000313" key="3">
    <source>
        <dbReference type="EMBL" id="SCY43566.1"/>
    </source>
</evidence>
<accession>A0A1G5FWE4</accession>
<dbReference type="Pfam" id="PF00994">
    <property type="entry name" value="MoCF_biosynth"/>
    <property type="match status" value="1"/>
</dbReference>
<dbReference type="Gene3D" id="3.40.980.10">
    <property type="entry name" value="MoaB/Mog-like domain"/>
    <property type="match status" value="1"/>
</dbReference>
<dbReference type="PANTHER" id="PTHR13939">
    <property type="entry name" value="NICOTINAMIDE-NUCLEOTIDE AMIDOHYDROLASE PNCC"/>
    <property type="match status" value="1"/>
</dbReference>
<dbReference type="InterPro" id="IPR050101">
    <property type="entry name" value="CinA"/>
</dbReference>
<dbReference type="PIRSF" id="PIRSF006728">
    <property type="entry name" value="CinA"/>
    <property type="match status" value="1"/>
</dbReference>
<evidence type="ECO:0000259" key="2">
    <source>
        <dbReference type="SMART" id="SM00852"/>
    </source>
</evidence>
<organism evidence="3 4">
    <name type="scientific">Desulfoluna spongiiphila</name>
    <dbReference type="NCBI Taxonomy" id="419481"/>
    <lineage>
        <taxon>Bacteria</taxon>
        <taxon>Pseudomonadati</taxon>
        <taxon>Thermodesulfobacteriota</taxon>
        <taxon>Desulfobacteria</taxon>
        <taxon>Desulfobacterales</taxon>
        <taxon>Desulfolunaceae</taxon>
        <taxon>Desulfoluna</taxon>
    </lineage>
</organism>
<dbReference type="AlphaFoldDB" id="A0A1G5FWE4"/>
<sequence length="419" mass="43641">MRAMVITTGEEILKGEVVDSHASWISERLCELGVEVVRHLSVGDNLVSLKEVFSRVAGECEVAVVTGGLGPTEDDLTTRAAAESAGVPLVEDPVAAASVAAYFKGRHVAVPASNLKQARLPKGATCIPNPVGTAPAFCLELSGTRFWFLPGVPREMRFLMNESVVPAIVGLQPRGSRLVKTAITTFGLPESVVGERIAGIESGFPGVHVGYRASFPVIEVKIWAFAQEDAGVAKRQEAASAEALKRLEGYVVSEAGDSMAEAVATALCGAGQSLAVAESCTGGLIGNLLTDVPGSSDWFLLSAVTYANSAKEAVLGVSAETLEACGAVSGETVGEMAQGARRVSGADIGIATSGIAGPTGGTDEKPVGTVWIGISTEGGTETHRFVSPLKDRHQNKRIFAFKALDLLRRKVKVGDRENG</sequence>
<gene>
    <name evidence="3" type="ORF">SAMN05216233_10942</name>
</gene>
<dbReference type="EMBL" id="FMUX01000009">
    <property type="protein sequence ID" value="SCY43566.1"/>
    <property type="molecule type" value="Genomic_DNA"/>
</dbReference>
<dbReference type="SMART" id="SM00852">
    <property type="entry name" value="MoCF_biosynth"/>
    <property type="match status" value="1"/>
</dbReference>
<dbReference type="InterPro" id="IPR036425">
    <property type="entry name" value="MoaB/Mog-like_dom_sf"/>
</dbReference>
<dbReference type="SUPFAM" id="SSF142433">
    <property type="entry name" value="CinA-like"/>
    <property type="match status" value="1"/>
</dbReference>
<reference evidence="3 4" key="1">
    <citation type="submission" date="2016-10" db="EMBL/GenBank/DDBJ databases">
        <authorList>
            <person name="de Groot N.N."/>
        </authorList>
    </citation>
    <scope>NUCLEOTIDE SEQUENCE [LARGE SCALE GENOMIC DNA]</scope>
    <source>
        <strain evidence="3 4">AA1</strain>
    </source>
</reference>
<dbReference type="HAMAP" id="MF_00226_B">
    <property type="entry name" value="CinA_B"/>
    <property type="match status" value="1"/>
</dbReference>
<dbReference type="InterPro" id="IPR001453">
    <property type="entry name" value="MoaB/Mog_dom"/>
</dbReference>
<dbReference type="InterPro" id="IPR008135">
    <property type="entry name" value="Competence-induced_CinA"/>
</dbReference>
<dbReference type="NCBIfam" id="TIGR00199">
    <property type="entry name" value="PncC_domain"/>
    <property type="match status" value="1"/>
</dbReference>
<dbReference type="Pfam" id="PF02464">
    <property type="entry name" value="CinA"/>
    <property type="match status" value="1"/>
</dbReference>
<feature type="domain" description="MoaB/Mog" evidence="2">
    <location>
        <begin position="4"/>
        <end position="171"/>
    </location>
</feature>
<dbReference type="NCBIfam" id="TIGR00200">
    <property type="entry name" value="cinA_nterm"/>
    <property type="match status" value="1"/>
</dbReference>
<dbReference type="STRING" id="419481.SAMN05216233_10942"/>
<dbReference type="InterPro" id="IPR036653">
    <property type="entry name" value="CinA-like_C"/>
</dbReference>
<evidence type="ECO:0000256" key="1">
    <source>
        <dbReference type="HAMAP-Rule" id="MF_00226"/>
    </source>
</evidence>
<proteinExistence type="inferred from homology"/>
<keyword evidence="4" id="KW-1185">Reference proteome</keyword>
<dbReference type="InterPro" id="IPR008136">
    <property type="entry name" value="CinA_C"/>
</dbReference>
<dbReference type="CDD" id="cd00885">
    <property type="entry name" value="cinA"/>
    <property type="match status" value="1"/>
</dbReference>
<comment type="similarity">
    <text evidence="1">Belongs to the CinA family.</text>
</comment>
<dbReference type="PANTHER" id="PTHR13939:SF0">
    <property type="entry name" value="NMN AMIDOHYDROLASE-LIKE PROTEIN YFAY"/>
    <property type="match status" value="1"/>
</dbReference>
<dbReference type="Proteomes" id="UP000198870">
    <property type="component" value="Unassembled WGS sequence"/>
</dbReference>